<evidence type="ECO:0000256" key="9">
    <source>
        <dbReference type="ARBA" id="ARBA00023242"/>
    </source>
</evidence>
<keyword evidence="6" id="KW-0347">Helicase</keyword>
<protein>
    <recommendedName>
        <fullName evidence="3">RNA helicase</fullName>
        <ecNumber evidence="3">3.6.4.13</ecNumber>
    </recommendedName>
</protein>
<evidence type="ECO:0000256" key="3">
    <source>
        <dbReference type="ARBA" id="ARBA00012552"/>
    </source>
</evidence>
<dbReference type="SMART" id="SM00847">
    <property type="entry name" value="HA2"/>
    <property type="match status" value="1"/>
</dbReference>
<evidence type="ECO:0000259" key="12">
    <source>
        <dbReference type="PROSITE" id="PS51192"/>
    </source>
</evidence>
<feature type="compositionally biased region" description="Basic and acidic residues" evidence="11">
    <location>
        <begin position="202"/>
        <end position="221"/>
    </location>
</feature>
<organism evidence="14 15">
    <name type="scientific">Saccharomyces arboricola (strain H-6 / AS 2.3317 / CBS 10644)</name>
    <name type="common">Yeast</name>
    <dbReference type="NCBI Taxonomy" id="1160507"/>
    <lineage>
        <taxon>Eukaryota</taxon>
        <taxon>Fungi</taxon>
        <taxon>Dikarya</taxon>
        <taxon>Ascomycota</taxon>
        <taxon>Saccharomycotina</taxon>
        <taxon>Saccharomycetes</taxon>
        <taxon>Saccharomycetales</taxon>
        <taxon>Saccharomycetaceae</taxon>
        <taxon>Saccharomyces</taxon>
    </lineage>
</organism>
<dbReference type="CDD" id="cd17982">
    <property type="entry name" value="DEXHc_DHX37"/>
    <property type="match status" value="1"/>
</dbReference>
<feature type="compositionally biased region" description="Acidic residues" evidence="11">
    <location>
        <begin position="268"/>
        <end position="308"/>
    </location>
</feature>
<sequence length="1276" mass="146122">MGTYRKRFNEKARSGHMAKLKELKKVRNKQFTRQDENDEEIKQPDSDPSQDNVPNSNVNAEILEPLTEEEKKLKKRKLQELFTPKESKVSRLKKKRLDKFIEHQLKREERKTIIDKLQDYKIDTSLLTSSKKLGEGRQTKREEFKEALSLERQGRGSKQVKEILYKEYEPKVWDKDSQTESHDDGEGDIEDDFEATFGGMAEPKEIGEEDKKPSGFIDHRPAKFGGSGFGFGFSNVKVINKGKKTPKKKYNWRQLVAIEEQKRHGKDDEMDFDTSSEDGDEDSSEEQEEYEGEGQEECSENSSEEIEGENDRTESDDTSQKDIANKFKDWANQEIKKMEGRDQDLVTPNLNIDYKPIVRKEDLDDGLKEAYIPINENSTRKAFYVKVNRSHEIQKTRIQLPVFGEEHKIMEAIHHNDVVIICGETGSGKTTQVPQFLYESGFGAEASPDYPGMVGITQPRRVAAVSMAGRVANELGDHGHKVAYQIRFDSTTKEDTKVKFMTDGVLLREMMHDFKLTKYSSIIIDEAHERNINTDILIGMLSRCVRLRAKQHEENPVEHKELKLIIMSATLRVSDFSENKALFPIAPPVLHVDARQFPVSVHFNRRTAFNYTEEAFKKTCKIHQKLPPGAILVFLTGQQEITHMVKRLRKEFPFKKNSKYNKELETPISKVGISSRTTNLEAEDIDFSVRIIDEDKFKSTIEYEDEADNEKDGEEEEEEEEGFEETLTEEQTANDPLYVLPLYSLLPTKEQMRVFQQPPPGSRLCIVATNVAETSLTIPGVRYVVDSGRCKERKFNESNGVQSFEVGWVSKASSNQRSGRAGRTGPGHCYRLYSSAVFEHDFEQFSKPEILRMPVESIVLQMKSMAIHNIVNFPFPTPPDRTALAKAVQLLQYLGALDDKEKISEDGKKMSLFPLSPRFSKMLLVSDEKACVPYIVAIVSILSVGDPFINEFELGINETVRKPKDDEDVDENDRKKVDDSISHMDSELKKELRGKFYKSRAQFSKLDKYSDVFRLLSVVSAMDYIPREQKEIFMKKNFLRGKLMEEIVKLRKQLMYIIQSNISKENVAVVIRNEDLKSDMPSVIQIKLLKQMICSGFVDHVAVRADVLFPDDAKITNRTSMINIPYVPVMAMRTPNIEDCFVYIHPTSILNNLGEMPPKYMIYHSLHLGGNSKTRMNTLCDIASTPLANVARKGLLLTYSKPLTGQGLKTINLSPTERYCYVIPRFGSTVDNDLKIGWDLNPIAVYQQKQNGQWTVIKFITKKSFQSATSEDKKKN</sequence>
<feature type="domain" description="Helicase ATP-binding" evidence="12">
    <location>
        <begin position="410"/>
        <end position="589"/>
    </location>
</feature>
<feature type="compositionally biased region" description="Basic and acidic residues" evidence="11">
    <location>
        <begin position="32"/>
        <end position="45"/>
    </location>
</feature>
<dbReference type="SUPFAM" id="SSF52540">
    <property type="entry name" value="P-loop containing nucleoside triphosphate hydrolases"/>
    <property type="match status" value="1"/>
</dbReference>
<feature type="compositionally biased region" description="Polar residues" evidence="11">
    <location>
        <begin position="46"/>
        <end position="59"/>
    </location>
</feature>
<dbReference type="GO" id="GO:0003724">
    <property type="term" value="F:RNA helicase activity"/>
    <property type="evidence" value="ECO:0007669"/>
    <property type="project" value="UniProtKB-EC"/>
</dbReference>
<keyword evidence="15" id="KW-1185">Reference proteome</keyword>
<dbReference type="PROSITE" id="PS00690">
    <property type="entry name" value="DEAH_ATP_HELICASE"/>
    <property type="match status" value="1"/>
</dbReference>
<evidence type="ECO:0000256" key="6">
    <source>
        <dbReference type="ARBA" id="ARBA00022806"/>
    </source>
</evidence>
<keyword evidence="9" id="KW-0539">Nucleus</keyword>
<dbReference type="SMART" id="SM00487">
    <property type="entry name" value="DEXDc"/>
    <property type="match status" value="1"/>
</dbReference>
<dbReference type="Pfam" id="PF00270">
    <property type="entry name" value="DEAD"/>
    <property type="match status" value="1"/>
</dbReference>
<feature type="domain" description="Helicase C-terminal" evidence="13">
    <location>
        <begin position="684"/>
        <end position="866"/>
    </location>
</feature>
<evidence type="ECO:0000256" key="5">
    <source>
        <dbReference type="ARBA" id="ARBA00022801"/>
    </source>
</evidence>
<feature type="compositionally biased region" description="Acidic residues" evidence="11">
    <location>
        <begin position="702"/>
        <end position="728"/>
    </location>
</feature>
<dbReference type="FunFam" id="1.20.120.1080:FF:000023">
    <property type="entry name" value="ATP-dependent RNA helicase"/>
    <property type="match status" value="1"/>
</dbReference>
<comment type="caution">
    <text evidence="14">The sequence shown here is derived from an EMBL/GenBank/DDBJ whole genome shotgun (WGS) entry which is preliminary data.</text>
</comment>
<evidence type="ECO:0000256" key="8">
    <source>
        <dbReference type="ARBA" id="ARBA00022884"/>
    </source>
</evidence>
<evidence type="ECO:0000313" key="15">
    <source>
        <dbReference type="Proteomes" id="UP000006968"/>
    </source>
</evidence>
<gene>
    <name evidence="14" type="ORF">SU7_0661</name>
</gene>
<evidence type="ECO:0000256" key="1">
    <source>
        <dbReference type="ARBA" id="ARBA00004604"/>
    </source>
</evidence>
<accession>J8Q6J0</accession>
<dbReference type="Gene3D" id="1.20.120.1080">
    <property type="match status" value="1"/>
</dbReference>
<feature type="region of interest" description="Disordered" evidence="11">
    <location>
        <begin position="174"/>
        <end position="233"/>
    </location>
</feature>
<dbReference type="PROSITE" id="PS51194">
    <property type="entry name" value="HELICASE_CTER"/>
    <property type="match status" value="1"/>
</dbReference>
<feature type="compositionally biased region" description="Basic and acidic residues" evidence="11">
    <location>
        <begin position="309"/>
        <end position="321"/>
    </location>
</feature>
<dbReference type="Pfam" id="PF21010">
    <property type="entry name" value="HA2_C"/>
    <property type="match status" value="1"/>
</dbReference>
<dbReference type="Pfam" id="PF07717">
    <property type="entry name" value="OB_NTP_bind"/>
    <property type="match status" value="1"/>
</dbReference>
<dbReference type="InterPro" id="IPR002464">
    <property type="entry name" value="DNA/RNA_helicase_DEAH_CS"/>
</dbReference>
<dbReference type="InterPro" id="IPR011709">
    <property type="entry name" value="DEAD-box_helicase_OB_fold"/>
</dbReference>
<dbReference type="InterPro" id="IPR027417">
    <property type="entry name" value="P-loop_NTPase"/>
</dbReference>
<dbReference type="Pfam" id="PF04408">
    <property type="entry name" value="WHD_HA2"/>
    <property type="match status" value="1"/>
</dbReference>
<evidence type="ECO:0000313" key="14">
    <source>
        <dbReference type="EMBL" id="EJS44236.1"/>
    </source>
</evidence>
<dbReference type="GO" id="GO:0000462">
    <property type="term" value="P:maturation of SSU-rRNA from tricistronic rRNA transcript (SSU-rRNA, 5.8S rRNA, LSU-rRNA)"/>
    <property type="evidence" value="ECO:0007669"/>
    <property type="project" value="TreeGrafter"/>
</dbReference>
<dbReference type="SMART" id="SM00490">
    <property type="entry name" value="HELICc"/>
    <property type="match status" value="1"/>
</dbReference>
<dbReference type="AlphaFoldDB" id="J8Q6J0"/>
<evidence type="ECO:0000259" key="13">
    <source>
        <dbReference type="PROSITE" id="PS51194"/>
    </source>
</evidence>
<dbReference type="EC" id="3.6.4.13" evidence="3"/>
<dbReference type="InterPro" id="IPR048333">
    <property type="entry name" value="HA2_WH"/>
</dbReference>
<dbReference type="PANTHER" id="PTHR18934:SF99">
    <property type="entry name" value="ATP-DEPENDENT RNA HELICASE DHX37-RELATED"/>
    <property type="match status" value="1"/>
</dbReference>
<dbReference type="InterPro" id="IPR014001">
    <property type="entry name" value="Helicase_ATP-bd"/>
</dbReference>
<dbReference type="GO" id="GO:0005524">
    <property type="term" value="F:ATP binding"/>
    <property type="evidence" value="ECO:0007669"/>
    <property type="project" value="UniProtKB-KW"/>
</dbReference>
<evidence type="ECO:0000256" key="7">
    <source>
        <dbReference type="ARBA" id="ARBA00022840"/>
    </source>
</evidence>
<keyword evidence="4" id="KW-0547">Nucleotide-binding</keyword>
<comment type="subcellular location">
    <subcellularLocation>
        <location evidence="1">Nucleus</location>
        <location evidence="1">Nucleolus</location>
    </subcellularLocation>
</comment>
<keyword evidence="8" id="KW-0694">RNA-binding</keyword>
<dbReference type="GO" id="GO:0005730">
    <property type="term" value="C:nucleolus"/>
    <property type="evidence" value="ECO:0007669"/>
    <property type="project" value="UniProtKB-SubCell"/>
</dbReference>
<evidence type="ECO:0000256" key="2">
    <source>
        <dbReference type="ARBA" id="ARBA00008792"/>
    </source>
</evidence>
<dbReference type="Gene3D" id="3.40.50.300">
    <property type="entry name" value="P-loop containing nucleotide triphosphate hydrolases"/>
    <property type="match status" value="2"/>
</dbReference>
<dbReference type="InterPro" id="IPR007502">
    <property type="entry name" value="Helicase-assoc_dom"/>
</dbReference>
<evidence type="ECO:0000256" key="11">
    <source>
        <dbReference type="SAM" id="MobiDB-lite"/>
    </source>
</evidence>
<evidence type="ECO:0000256" key="10">
    <source>
        <dbReference type="ARBA" id="ARBA00047984"/>
    </source>
</evidence>
<keyword evidence="5" id="KW-0378">Hydrolase</keyword>
<feature type="compositionally biased region" description="Basic and acidic residues" evidence="11">
    <location>
        <begin position="174"/>
        <end position="184"/>
    </location>
</feature>
<dbReference type="GO" id="GO:1990904">
    <property type="term" value="C:ribonucleoprotein complex"/>
    <property type="evidence" value="ECO:0007669"/>
    <property type="project" value="UniProtKB-ARBA"/>
</dbReference>
<feature type="region of interest" description="Disordered" evidence="11">
    <location>
        <begin position="259"/>
        <end position="321"/>
    </location>
</feature>
<keyword evidence="7" id="KW-0067">ATP-binding</keyword>
<feature type="region of interest" description="Disordered" evidence="11">
    <location>
        <begin position="701"/>
        <end position="730"/>
    </location>
</feature>
<dbReference type="PROSITE" id="PS51192">
    <property type="entry name" value="HELICASE_ATP_BIND_1"/>
    <property type="match status" value="1"/>
</dbReference>
<dbReference type="Proteomes" id="UP000006968">
    <property type="component" value="Chromosome IV"/>
</dbReference>
<name>J8Q6J0_SACAR</name>
<dbReference type="Pfam" id="PF00271">
    <property type="entry name" value="Helicase_C"/>
    <property type="match status" value="1"/>
</dbReference>
<dbReference type="CDD" id="cd18791">
    <property type="entry name" value="SF2_C_RHA"/>
    <property type="match status" value="1"/>
</dbReference>
<feature type="compositionally biased region" description="Basic and acidic residues" evidence="11">
    <location>
        <begin position="7"/>
        <end position="25"/>
    </location>
</feature>
<feature type="compositionally biased region" description="Acidic residues" evidence="11">
    <location>
        <begin position="185"/>
        <end position="194"/>
    </location>
</feature>
<dbReference type="OrthoDB" id="10253254at2759"/>
<comment type="catalytic activity">
    <reaction evidence="10">
        <text>ATP + H2O = ADP + phosphate + H(+)</text>
        <dbReference type="Rhea" id="RHEA:13065"/>
        <dbReference type="ChEBI" id="CHEBI:15377"/>
        <dbReference type="ChEBI" id="CHEBI:15378"/>
        <dbReference type="ChEBI" id="CHEBI:30616"/>
        <dbReference type="ChEBI" id="CHEBI:43474"/>
        <dbReference type="ChEBI" id="CHEBI:456216"/>
        <dbReference type="EC" id="3.6.4.13"/>
    </reaction>
</comment>
<dbReference type="FunFam" id="3.40.50.300:FF:000637">
    <property type="entry name" value="ATP-dependent RNA helicase DHX37/DHR1"/>
    <property type="match status" value="1"/>
</dbReference>
<dbReference type="InterPro" id="IPR011545">
    <property type="entry name" value="DEAD/DEAH_box_helicase_dom"/>
</dbReference>
<proteinExistence type="inferred from homology"/>
<dbReference type="EMBL" id="ALIE01000042">
    <property type="protein sequence ID" value="EJS44236.1"/>
    <property type="molecule type" value="Genomic_DNA"/>
</dbReference>
<reference evidence="14 15" key="1">
    <citation type="journal article" date="2013" name="BMC Genomics">
        <title>High quality de novo sequencing and assembly of the Saccharomyces arboricolus genome.</title>
        <authorList>
            <person name="Liti G."/>
            <person name="Nguyen Ba A.N."/>
            <person name="Blythe M."/>
            <person name="Mueller C.A."/>
            <person name="Bergstroem A."/>
            <person name="Cubillos F.A."/>
            <person name="Dafhnis-Calas F."/>
            <person name="Khoshraftar S."/>
            <person name="Malla S."/>
            <person name="Mehta N."/>
            <person name="Siow C.C."/>
            <person name="Warringer J."/>
            <person name="Moses A.M."/>
            <person name="Louis E.J."/>
            <person name="Nieduszynski C.A."/>
        </authorList>
    </citation>
    <scope>NUCLEOTIDE SEQUENCE [LARGE SCALE GENOMIC DNA]</scope>
    <source>
        <strain evidence="15">H-6 / AS 2.3317 / CBS 10644</strain>
    </source>
</reference>
<evidence type="ECO:0000256" key="4">
    <source>
        <dbReference type="ARBA" id="ARBA00022741"/>
    </source>
</evidence>
<dbReference type="PANTHER" id="PTHR18934">
    <property type="entry name" value="ATP-DEPENDENT RNA HELICASE"/>
    <property type="match status" value="1"/>
</dbReference>
<comment type="similarity">
    <text evidence="2">Belongs to the DEAD box helicase family. DEAH subfamily.</text>
</comment>
<dbReference type="GO" id="GO:0016787">
    <property type="term" value="F:hydrolase activity"/>
    <property type="evidence" value="ECO:0007669"/>
    <property type="project" value="UniProtKB-KW"/>
</dbReference>
<dbReference type="GO" id="GO:0003723">
    <property type="term" value="F:RNA binding"/>
    <property type="evidence" value="ECO:0007669"/>
    <property type="project" value="UniProtKB-KW"/>
</dbReference>
<dbReference type="FunFam" id="3.40.50.300:FF:003770">
    <property type="entry name" value="ATP-dependent RNA helicase DHR1, putative"/>
    <property type="match status" value="1"/>
</dbReference>
<dbReference type="HOGENOM" id="CLU_001832_0_1_1"/>
<dbReference type="InterPro" id="IPR001650">
    <property type="entry name" value="Helicase_C-like"/>
</dbReference>
<feature type="region of interest" description="Disordered" evidence="11">
    <location>
        <begin position="1"/>
        <end position="66"/>
    </location>
</feature>